<dbReference type="EMBL" id="OR769223">
    <property type="protein sequence ID" value="WQJ53577.1"/>
    <property type="molecule type" value="Genomic_DNA"/>
</dbReference>
<reference evidence="1 2" key="1">
    <citation type="submission" date="2023-11" db="EMBL/GenBank/DDBJ databases">
        <authorList>
            <person name="Cook R."/>
            <person name="Crisci M."/>
            <person name="Pye H."/>
            <person name="Adriaenssens E."/>
            <person name="Santini J."/>
        </authorList>
    </citation>
    <scope>NUCLEOTIDE SEQUENCE [LARGE SCALE GENOMIC DNA]</scope>
    <source>
        <strain evidence="1">Lak_Megaphage_Sonny</strain>
    </source>
</reference>
<organism evidence="1 2">
    <name type="scientific">phage Lak_Megaphage_Sonny</name>
    <dbReference type="NCBI Taxonomy" id="3109229"/>
    <lineage>
        <taxon>Viruses</taxon>
        <taxon>Duplodnaviria</taxon>
        <taxon>Heunggongvirae</taxon>
        <taxon>Uroviricota</taxon>
        <taxon>Caudoviricetes</taxon>
        <taxon>Caudoviricetes code 15 clade</taxon>
    </lineage>
</organism>
<keyword evidence="2" id="KW-1185">Reference proteome</keyword>
<evidence type="ECO:0000313" key="1">
    <source>
        <dbReference type="EMBL" id="WQJ53577.1"/>
    </source>
</evidence>
<proteinExistence type="predicted"/>
<evidence type="ECO:0000313" key="2">
    <source>
        <dbReference type="Proteomes" id="UP001358193"/>
    </source>
</evidence>
<name>A0ABZ0Z5T5_9CAUD</name>
<dbReference type="Proteomes" id="UP001358193">
    <property type="component" value="Segment"/>
</dbReference>
<accession>A0ABZ0Z5T5</accession>
<sequence length="70" mass="7879">MENVIRECVNTPEHPNTVPVIPGLDVTGSMGGACKETSEALAKIFETLFEDDDINEMPECRKPEKWEISW</sequence>
<protein>
    <submittedName>
        <fullName evidence="1">Uncharacterized protein</fullName>
    </submittedName>
</protein>